<dbReference type="InterPro" id="IPR034718">
    <property type="entry name" value="RlpA"/>
</dbReference>
<keyword evidence="3" id="KW-0449">Lipoprotein</keyword>
<organism evidence="6 7">
    <name type="scientific">Candidatus Glassbacteria bacterium RBG_16_58_8</name>
    <dbReference type="NCBI Taxonomy" id="1817866"/>
    <lineage>
        <taxon>Bacteria</taxon>
        <taxon>Candidatus Glassiibacteriota</taxon>
    </lineage>
</organism>
<dbReference type="InterPro" id="IPR036908">
    <property type="entry name" value="RlpA-like_sf"/>
</dbReference>
<dbReference type="GO" id="GO:0000270">
    <property type="term" value="P:peptidoglycan metabolic process"/>
    <property type="evidence" value="ECO:0007669"/>
    <property type="project" value="UniProtKB-UniRule"/>
</dbReference>
<comment type="caution">
    <text evidence="6">The sequence shown here is derived from an EMBL/GenBank/DDBJ whole genome shotgun (WGS) entry which is preliminary data.</text>
</comment>
<comment type="subcellular location">
    <subcellularLocation>
        <location evidence="3">Cell membrane</location>
        <topology evidence="3">Lipid-anchor</topology>
    </subcellularLocation>
</comment>
<dbReference type="PANTHER" id="PTHR34183:SF1">
    <property type="entry name" value="ENDOLYTIC PEPTIDOGLYCAN TRANSGLYCOSYLASE RLPA"/>
    <property type="match status" value="1"/>
</dbReference>
<dbReference type="NCBIfam" id="TIGR00413">
    <property type="entry name" value="rlpA"/>
    <property type="match status" value="1"/>
</dbReference>
<dbReference type="GO" id="GO:0071555">
    <property type="term" value="P:cell wall organization"/>
    <property type="evidence" value="ECO:0007669"/>
    <property type="project" value="UniProtKB-KW"/>
</dbReference>
<dbReference type="CDD" id="cd22268">
    <property type="entry name" value="DPBB_RlpA-like"/>
    <property type="match status" value="1"/>
</dbReference>
<evidence type="ECO:0000313" key="7">
    <source>
        <dbReference type="Proteomes" id="UP000179034"/>
    </source>
</evidence>
<dbReference type="PROSITE" id="PS51257">
    <property type="entry name" value="PROKAR_LIPOPROTEIN"/>
    <property type="match status" value="1"/>
</dbReference>
<keyword evidence="2 3" id="KW-0961">Cell wall biogenesis/degradation</keyword>
<dbReference type="InterPro" id="IPR012997">
    <property type="entry name" value="RplA"/>
</dbReference>
<dbReference type="Pfam" id="PF03330">
    <property type="entry name" value="DPBB_1"/>
    <property type="match status" value="1"/>
</dbReference>
<evidence type="ECO:0000256" key="4">
    <source>
        <dbReference type="RuleBase" id="RU003495"/>
    </source>
</evidence>
<dbReference type="AlphaFoldDB" id="A0A1F5YAW2"/>
<proteinExistence type="inferred from homology"/>
<accession>A0A1F5YAW2</accession>
<dbReference type="GO" id="GO:0005886">
    <property type="term" value="C:plasma membrane"/>
    <property type="evidence" value="ECO:0007669"/>
    <property type="project" value="UniProtKB-SubCell"/>
</dbReference>
<sequence>MIASREAVLIAAVAVFLSCTSSPRYRSERGGVGTLYSSEFYQRGIASFYGQDFHGKPTASGEIYDMNGMTAAHRTLPFSTILEVKNLENGRKTLVEVNDRGPFVAGRIIDLSAGAARELGLLSSGTAQVELRVRRWGSAH</sequence>
<dbReference type="PANTHER" id="PTHR34183">
    <property type="entry name" value="ENDOLYTIC PEPTIDOGLYCAN TRANSGLYCOSYLASE RLPA"/>
    <property type="match status" value="1"/>
</dbReference>
<protein>
    <recommendedName>
        <fullName evidence="3">Probable endolytic peptidoglycan transglycosylase RlpA</fullName>
        <ecNumber evidence="3">4.2.2.-</ecNumber>
    </recommendedName>
</protein>
<dbReference type="HAMAP" id="MF_02071">
    <property type="entry name" value="RlpA"/>
    <property type="match status" value="1"/>
</dbReference>
<evidence type="ECO:0000256" key="1">
    <source>
        <dbReference type="ARBA" id="ARBA00023239"/>
    </source>
</evidence>
<keyword evidence="3" id="KW-0472">Membrane</keyword>
<dbReference type="GO" id="GO:0008932">
    <property type="term" value="F:lytic endotransglycosylase activity"/>
    <property type="evidence" value="ECO:0007669"/>
    <property type="project" value="UniProtKB-UniRule"/>
</dbReference>
<evidence type="ECO:0000256" key="3">
    <source>
        <dbReference type="HAMAP-Rule" id="MF_02071"/>
    </source>
</evidence>
<keyword evidence="1 3" id="KW-0456">Lyase</keyword>
<name>A0A1F5YAW2_9BACT</name>
<keyword evidence="3" id="KW-1003">Cell membrane</keyword>
<comment type="similarity">
    <text evidence="3 4">Belongs to the RlpA family.</text>
</comment>
<evidence type="ECO:0000259" key="5">
    <source>
        <dbReference type="Pfam" id="PF03330"/>
    </source>
</evidence>
<dbReference type="InterPro" id="IPR009009">
    <property type="entry name" value="RlpA-like_DPBB"/>
</dbReference>
<evidence type="ECO:0000256" key="2">
    <source>
        <dbReference type="ARBA" id="ARBA00023316"/>
    </source>
</evidence>
<dbReference type="SUPFAM" id="SSF50685">
    <property type="entry name" value="Barwin-like endoglucanases"/>
    <property type="match status" value="1"/>
</dbReference>
<evidence type="ECO:0000313" key="6">
    <source>
        <dbReference type="EMBL" id="OGF97086.1"/>
    </source>
</evidence>
<feature type="domain" description="RlpA-like protein double-psi beta-barrel" evidence="5">
    <location>
        <begin position="42"/>
        <end position="130"/>
    </location>
</feature>
<dbReference type="Proteomes" id="UP000179034">
    <property type="component" value="Unassembled WGS sequence"/>
</dbReference>
<comment type="function">
    <text evidence="3">Lytic transglycosylase with a strong preference for naked glycan strands that lack stem peptides.</text>
</comment>
<gene>
    <name evidence="3" type="primary">rlpA</name>
    <name evidence="6" type="ORF">A2Z06_02545</name>
</gene>
<dbReference type="EC" id="4.2.2.-" evidence="3"/>
<dbReference type="Gene3D" id="2.40.40.10">
    <property type="entry name" value="RlpA-like domain"/>
    <property type="match status" value="1"/>
</dbReference>
<keyword evidence="3" id="KW-0564">Palmitate</keyword>
<dbReference type="EMBL" id="MFIW01000098">
    <property type="protein sequence ID" value="OGF97086.1"/>
    <property type="molecule type" value="Genomic_DNA"/>
</dbReference>
<reference evidence="6 7" key="1">
    <citation type="journal article" date="2016" name="Nat. Commun.">
        <title>Thousands of microbial genomes shed light on interconnected biogeochemical processes in an aquifer system.</title>
        <authorList>
            <person name="Anantharaman K."/>
            <person name="Brown C.T."/>
            <person name="Hug L.A."/>
            <person name="Sharon I."/>
            <person name="Castelle C.J."/>
            <person name="Probst A.J."/>
            <person name="Thomas B.C."/>
            <person name="Singh A."/>
            <person name="Wilkins M.J."/>
            <person name="Karaoz U."/>
            <person name="Brodie E.L."/>
            <person name="Williams K.H."/>
            <person name="Hubbard S.S."/>
            <person name="Banfield J.F."/>
        </authorList>
    </citation>
    <scope>NUCLEOTIDE SEQUENCE [LARGE SCALE GENOMIC DNA]</scope>
</reference>